<accession>J9FQK8</accession>
<name>J9FQK8_9ZZZZ</name>
<dbReference type="EMBL" id="AMCI01004872">
    <property type="protein sequence ID" value="EJW97231.1"/>
    <property type="molecule type" value="Genomic_DNA"/>
</dbReference>
<proteinExistence type="predicted"/>
<organism evidence="1">
    <name type="scientific">gut metagenome</name>
    <dbReference type="NCBI Taxonomy" id="749906"/>
    <lineage>
        <taxon>unclassified sequences</taxon>
        <taxon>metagenomes</taxon>
        <taxon>organismal metagenomes</taxon>
    </lineage>
</organism>
<protein>
    <submittedName>
        <fullName evidence="1">Uncharacterized protein</fullName>
    </submittedName>
</protein>
<evidence type="ECO:0000313" key="1">
    <source>
        <dbReference type="EMBL" id="EJW97231.1"/>
    </source>
</evidence>
<gene>
    <name evidence="1" type="ORF">EVA_14662</name>
</gene>
<reference evidence="1" key="1">
    <citation type="journal article" date="2012" name="PLoS ONE">
        <title>Gene sets for utilization of primary and secondary nutrition supplies in the distal gut of endangered iberian lynx.</title>
        <authorList>
            <person name="Alcaide M."/>
            <person name="Messina E."/>
            <person name="Richter M."/>
            <person name="Bargiela R."/>
            <person name="Peplies J."/>
            <person name="Huws S.A."/>
            <person name="Newbold C.J."/>
            <person name="Golyshin P.N."/>
            <person name="Simon M.A."/>
            <person name="Lopez G."/>
            <person name="Yakimov M.M."/>
            <person name="Ferrer M."/>
        </authorList>
    </citation>
    <scope>NUCLEOTIDE SEQUENCE</scope>
</reference>
<sequence length="64" mass="7704">MPLPLLSVPWSRHRHQDSCPLHNNCLSLYAGMRHIYSDDVSRWEKNNRMKALRYLYYVLSVRQS</sequence>
<comment type="caution">
    <text evidence="1">The sequence shown here is derived from an EMBL/GenBank/DDBJ whole genome shotgun (WGS) entry which is preliminary data.</text>
</comment>
<dbReference type="AlphaFoldDB" id="J9FQK8"/>